<dbReference type="AlphaFoldDB" id="A0A226DX31"/>
<evidence type="ECO:0000259" key="1">
    <source>
        <dbReference type="Pfam" id="PF00646"/>
    </source>
</evidence>
<dbReference type="Proteomes" id="UP000198287">
    <property type="component" value="Unassembled WGS sequence"/>
</dbReference>
<gene>
    <name evidence="2" type="ORF">Fcan01_15940</name>
</gene>
<evidence type="ECO:0000313" key="3">
    <source>
        <dbReference type="Proteomes" id="UP000198287"/>
    </source>
</evidence>
<name>A0A226DX31_FOLCA</name>
<evidence type="ECO:0000313" key="2">
    <source>
        <dbReference type="EMBL" id="OXA49277.1"/>
    </source>
</evidence>
<organism evidence="2 3">
    <name type="scientific">Folsomia candida</name>
    <name type="common">Springtail</name>
    <dbReference type="NCBI Taxonomy" id="158441"/>
    <lineage>
        <taxon>Eukaryota</taxon>
        <taxon>Metazoa</taxon>
        <taxon>Ecdysozoa</taxon>
        <taxon>Arthropoda</taxon>
        <taxon>Hexapoda</taxon>
        <taxon>Collembola</taxon>
        <taxon>Entomobryomorpha</taxon>
        <taxon>Isotomoidea</taxon>
        <taxon>Isotomidae</taxon>
        <taxon>Proisotominae</taxon>
        <taxon>Folsomia</taxon>
    </lineage>
</organism>
<dbReference type="Pfam" id="PF00646">
    <property type="entry name" value="F-box"/>
    <property type="match status" value="1"/>
</dbReference>
<reference evidence="2 3" key="1">
    <citation type="submission" date="2015-12" db="EMBL/GenBank/DDBJ databases">
        <title>The genome of Folsomia candida.</title>
        <authorList>
            <person name="Faddeeva A."/>
            <person name="Derks M.F."/>
            <person name="Anvar Y."/>
            <person name="Smit S."/>
            <person name="Van Straalen N."/>
            <person name="Roelofs D."/>
        </authorList>
    </citation>
    <scope>NUCLEOTIDE SEQUENCE [LARGE SCALE GENOMIC DNA]</scope>
    <source>
        <strain evidence="2 3">VU population</strain>
        <tissue evidence="2">Whole body</tissue>
    </source>
</reference>
<keyword evidence="3" id="KW-1185">Reference proteome</keyword>
<feature type="domain" description="F-box" evidence="1">
    <location>
        <begin position="189"/>
        <end position="211"/>
    </location>
</feature>
<dbReference type="SUPFAM" id="SSF81383">
    <property type="entry name" value="F-box domain"/>
    <property type="match status" value="1"/>
</dbReference>
<sequence length="250" mass="28612">MEKSLMTTPTGGVVSKFQIFNLDLPIDLRRVICRMPYMSWVFAEAPMATPLCRHEVYDKYTFGDKFISREAQGEFVFVDLKRSQWNWSPDSMFQIGCEDGDFFVKPGEGNMVIKNGVILNKTARPWLHFGDELGFMKYRNDISGGLAMFSFQERKYTTNWDKNGRNSAESGPENGAGLNFTPGKNQLIFSHILSHLSLGNLKNARLVCKQWDEQVSPLVRKKSIIRFSNYCTTPSMRFSWYSVGQMSTST</sequence>
<protein>
    <recommendedName>
        <fullName evidence="1">F-box domain-containing protein</fullName>
    </recommendedName>
</protein>
<proteinExistence type="predicted"/>
<dbReference type="InterPro" id="IPR001810">
    <property type="entry name" value="F-box_dom"/>
</dbReference>
<dbReference type="InterPro" id="IPR036047">
    <property type="entry name" value="F-box-like_dom_sf"/>
</dbReference>
<comment type="caution">
    <text evidence="2">The sequence shown here is derived from an EMBL/GenBank/DDBJ whole genome shotgun (WGS) entry which is preliminary data.</text>
</comment>
<dbReference type="EMBL" id="LNIX01000010">
    <property type="protein sequence ID" value="OXA49277.1"/>
    <property type="molecule type" value="Genomic_DNA"/>
</dbReference>
<accession>A0A226DX31</accession>